<feature type="region of interest" description="Disordered" evidence="5">
    <location>
        <begin position="1"/>
        <end position="21"/>
    </location>
</feature>
<evidence type="ECO:0000256" key="4">
    <source>
        <dbReference type="ARBA" id="ARBA00023163"/>
    </source>
</evidence>
<dbReference type="PRINTS" id="PR00046">
    <property type="entry name" value="SIGMA70FCT"/>
</dbReference>
<dbReference type="CDD" id="cd06171">
    <property type="entry name" value="Sigma70_r4"/>
    <property type="match status" value="1"/>
</dbReference>
<evidence type="ECO:0000259" key="6">
    <source>
        <dbReference type="Pfam" id="PF04542"/>
    </source>
</evidence>
<dbReference type="InterPro" id="IPR007627">
    <property type="entry name" value="RNA_pol_sigma70_r2"/>
</dbReference>
<dbReference type="InterPro" id="IPR014284">
    <property type="entry name" value="RNA_pol_sigma-70_dom"/>
</dbReference>
<dbReference type="PANTHER" id="PTHR30385">
    <property type="entry name" value="SIGMA FACTOR F FLAGELLAR"/>
    <property type="match status" value="1"/>
</dbReference>
<evidence type="ECO:0000256" key="2">
    <source>
        <dbReference type="ARBA" id="ARBA00023082"/>
    </source>
</evidence>
<dbReference type="GO" id="GO:0016987">
    <property type="term" value="F:sigma factor activity"/>
    <property type="evidence" value="ECO:0007669"/>
    <property type="project" value="UniProtKB-KW"/>
</dbReference>
<dbReference type="SUPFAM" id="SSF88659">
    <property type="entry name" value="Sigma3 and sigma4 domains of RNA polymerase sigma factors"/>
    <property type="match status" value="2"/>
</dbReference>
<keyword evidence="1" id="KW-0805">Transcription regulation</keyword>
<dbReference type="NCBIfam" id="TIGR02937">
    <property type="entry name" value="sigma70-ECF"/>
    <property type="match status" value="1"/>
</dbReference>
<evidence type="ECO:0000256" key="5">
    <source>
        <dbReference type="SAM" id="MobiDB-lite"/>
    </source>
</evidence>
<evidence type="ECO:0000256" key="1">
    <source>
        <dbReference type="ARBA" id="ARBA00023015"/>
    </source>
</evidence>
<dbReference type="Pfam" id="PF04545">
    <property type="entry name" value="Sigma70_r4"/>
    <property type="match status" value="1"/>
</dbReference>
<evidence type="ECO:0000256" key="3">
    <source>
        <dbReference type="ARBA" id="ARBA00023125"/>
    </source>
</evidence>
<dbReference type="Gene3D" id="1.20.120.1810">
    <property type="match status" value="1"/>
</dbReference>
<evidence type="ECO:0000259" key="7">
    <source>
        <dbReference type="Pfam" id="PF04545"/>
    </source>
</evidence>
<dbReference type="InterPro" id="IPR013324">
    <property type="entry name" value="RNA_pol_sigma_r3/r4-like"/>
</dbReference>
<gene>
    <name evidence="8" type="ORF">Rai3103_14240</name>
</gene>
<dbReference type="EMBL" id="CP045725">
    <property type="protein sequence ID" value="QGF24597.1"/>
    <property type="molecule type" value="Genomic_DNA"/>
</dbReference>
<dbReference type="GO" id="GO:0006352">
    <property type="term" value="P:DNA-templated transcription initiation"/>
    <property type="evidence" value="ECO:0007669"/>
    <property type="project" value="InterPro"/>
</dbReference>
<keyword evidence="9" id="KW-1185">Reference proteome</keyword>
<accession>A0A5Q2FFM8</accession>
<feature type="domain" description="RNA polymerase sigma-70 region 2" evidence="6">
    <location>
        <begin position="50"/>
        <end position="115"/>
    </location>
</feature>
<feature type="domain" description="RNA polymerase sigma-70 region 4" evidence="7">
    <location>
        <begin position="213"/>
        <end position="261"/>
    </location>
</feature>
<dbReference type="Pfam" id="PF04542">
    <property type="entry name" value="Sigma70_r2"/>
    <property type="match status" value="1"/>
</dbReference>
<dbReference type="InterPro" id="IPR007630">
    <property type="entry name" value="RNA_pol_sigma70_r4"/>
</dbReference>
<keyword evidence="3" id="KW-0238">DNA-binding</keyword>
<dbReference type="KEGG" id="rain:Rai3103_14240"/>
<dbReference type="InterPro" id="IPR013325">
    <property type="entry name" value="RNA_pol_sigma_r2"/>
</dbReference>
<keyword evidence="2" id="KW-0731">Sigma factor</keyword>
<dbReference type="InterPro" id="IPR000943">
    <property type="entry name" value="RNA_pol_sigma70"/>
</dbReference>
<dbReference type="Gene3D" id="1.20.140.160">
    <property type="match status" value="1"/>
</dbReference>
<dbReference type="Proteomes" id="UP000386847">
    <property type="component" value="Chromosome"/>
</dbReference>
<keyword evidence="4" id="KW-0804">Transcription</keyword>
<proteinExistence type="predicted"/>
<name>A0A5Q2FFM8_9ACTN</name>
<organism evidence="8 9">
    <name type="scientific">Raineyella fluvialis</name>
    <dbReference type="NCBI Taxonomy" id="2662261"/>
    <lineage>
        <taxon>Bacteria</taxon>
        <taxon>Bacillati</taxon>
        <taxon>Actinomycetota</taxon>
        <taxon>Actinomycetes</taxon>
        <taxon>Propionibacteriales</taxon>
        <taxon>Propionibacteriaceae</taxon>
        <taxon>Raineyella</taxon>
    </lineage>
</organism>
<evidence type="ECO:0000313" key="8">
    <source>
        <dbReference type="EMBL" id="QGF24597.1"/>
    </source>
</evidence>
<dbReference type="RefSeq" id="WP_153573126.1">
    <property type="nucleotide sequence ID" value="NZ_CP045725.1"/>
</dbReference>
<dbReference type="PANTHER" id="PTHR30385:SF4">
    <property type="entry name" value="RNA POLYMERASE SIGMA-E FACTOR"/>
    <property type="match status" value="1"/>
</dbReference>
<dbReference type="AlphaFoldDB" id="A0A5Q2FFM8"/>
<protein>
    <submittedName>
        <fullName evidence="8">Sigma-70 family RNA polymerase sigma factor</fullName>
    </submittedName>
</protein>
<dbReference type="SUPFAM" id="SSF88946">
    <property type="entry name" value="Sigma2 domain of RNA polymerase sigma factors"/>
    <property type="match status" value="1"/>
</dbReference>
<dbReference type="GO" id="GO:0003677">
    <property type="term" value="F:DNA binding"/>
    <property type="evidence" value="ECO:0007669"/>
    <property type="project" value="UniProtKB-KW"/>
</dbReference>
<reference evidence="8 9" key="1">
    <citation type="submission" date="2019-10" db="EMBL/GenBank/DDBJ databases">
        <title>Genomic analysis of Raineyella sp. CBA3103.</title>
        <authorList>
            <person name="Roh S.W."/>
        </authorList>
    </citation>
    <scope>NUCLEOTIDE SEQUENCE [LARGE SCALE GENOMIC DNA]</scope>
    <source>
        <strain evidence="8 9">CBA3103</strain>
    </source>
</reference>
<evidence type="ECO:0000313" key="9">
    <source>
        <dbReference type="Proteomes" id="UP000386847"/>
    </source>
</evidence>
<sequence>MTRGHEGEKRPTYERQQSYDRQELQNQELFRKRAAASSDAVRQQLTEEIVLQNLDLCEALARRYLNRGIDLDDLVQVARAGLVCAVQRYRPGPTKFAAFAIPTITGELKRHFRDCGWMVRPPRRLQELRARAVRDRDEAEQELQTSVSTQVLSERMGVEAHELDESENLGLSYRPLSLDAAPAGADAGTMADRLASEDHDLEALPEILSLREALGRLGARDRMILRWRFDDGLTQTQIGKRLGVSQMQVSRLMSRCLDRLRDYLETPEGVTSLPDAA</sequence>